<comment type="caution">
    <text evidence="4">The sequence shown here is derived from an EMBL/GenBank/DDBJ whole genome shotgun (WGS) entry which is preliminary data.</text>
</comment>
<dbReference type="SMART" id="SM00052">
    <property type="entry name" value="EAL"/>
    <property type="match status" value="1"/>
</dbReference>
<dbReference type="Proteomes" id="UP000546173">
    <property type="component" value="Unassembled WGS sequence"/>
</dbReference>
<feature type="domain" description="Response regulatory" evidence="2">
    <location>
        <begin position="5"/>
        <end position="125"/>
    </location>
</feature>
<dbReference type="SUPFAM" id="SSF52172">
    <property type="entry name" value="CheY-like"/>
    <property type="match status" value="1"/>
</dbReference>
<dbReference type="PANTHER" id="PTHR33121">
    <property type="entry name" value="CYCLIC DI-GMP PHOSPHODIESTERASE PDEF"/>
    <property type="match status" value="1"/>
</dbReference>
<dbReference type="InterPro" id="IPR035919">
    <property type="entry name" value="EAL_sf"/>
</dbReference>
<dbReference type="GO" id="GO:0000160">
    <property type="term" value="P:phosphorelay signal transduction system"/>
    <property type="evidence" value="ECO:0007669"/>
    <property type="project" value="InterPro"/>
</dbReference>
<reference evidence="4 5" key="1">
    <citation type="submission" date="2020-08" db="EMBL/GenBank/DDBJ databases">
        <title>Pseudomonas sp. nov.</title>
        <authorList>
            <person name="Gieschler S."/>
            <person name="Fiedler G."/>
            <person name="Brinks E."/>
            <person name="Boehnlein C."/>
            <person name="Franz C.M.A.P."/>
            <person name="Kabisch J."/>
        </authorList>
    </citation>
    <scope>NUCLEOTIDE SEQUENCE [LARGE SCALE GENOMIC DNA]</scope>
    <source>
        <strain evidence="4 5">MBT-2</strain>
    </source>
</reference>
<dbReference type="Gene3D" id="3.40.50.2300">
    <property type="match status" value="1"/>
</dbReference>
<dbReference type="InterPro" id="IPR050706">
    <property type="entry name" value="Cyclic-di-GMP_PDE-like"/>
</dbReference>
<dbReference type="RefSeq" id="WP_185795471.1">
    <property type="nucleotide sequence ID" value="NZ_JACMYH010000011.1"/>
</dbReference>
<dbReference type="SUPFAM" id="SSF141868">
    <property type="entry name" value="EAL domain-like"/>
    <property type="match status" value="1"/>
</dbReference>
<proteinExistence type="predicted"/>
<evidence type="ECO:0000313" key="5">
    <source>
        <dbReference type="Proteomes" id="UP000546173"/>
    </source>
</evidence>
<dbReference type="Pfam" id="PF00072">
    <property type="entry name" value="Response_reg"/>
    <property type="match status" value="1"/>
</dbReference>
<dbReference type="SMART" id="SM00448">
    <property type="entry name" value="REC"/>
    <property type="match status" value="1"/>
</dbReference>
<evidence type="ECO:0000313" key="4">
    <source>
        <dbReference type="EMBL" id="MBC2680756.1"/>
    </source>
</evidence>
<dbReference type="AlphaFoldDB" id="A0A7X1G9U0"/>
<keyword evidence="5" id="KW-1185">Reference proteome</keyword>
<name>A0A7X1G9U0_9PSED</name>
<dbReference type="PANTHER" id="PTHR33121:SF70">
    <property type="entry name" value="SIGNALING PROTEIN YKOW"/>
    <property type="match status" value="1"/>
</dbReference>
<dbReference type="InterPro" id="IPR001789">
    <property type="entry name" value="Sig_transdc_resp-reg_receiver"/>
</dbReference>
<dbReference type="EMBL" id="JACMYH010000011">
    <property type="protein sequence ID" value="MBC2680756.1"/>
    <property type="molecule type" value="Genomic_DNA"/>
</dbReference>
<dbReference type="PROSITE" id="PS50883">
    <property type="entry name" value="EAL"/>
    <property type="match status" value="1"/>
</dbReference>
<gene>
    <name evidence="4" type="ORF">H7993_20395</name>
</gene>
<dbReference type="Gene3D" id="3.20.20.450">
    <property type="entry name" value="EAL domain"/>
    <property type="match status" value="1"/>
</dbReference>
<keyword evidence="1" id="KW-0597">Phosphoprotein</keyword>
<dbReference type="GO" id="GO:0071111">
    <property type="term" value="F:cyclic-guanylate-specific phosphodiesterase activity"/>
    <property type="evidence" value="ECO:0007669"/>
    <property type="project" value="InterPro"/>
</dbReference>
<dbReference type="PROSITE" id="PS50110">
    <property type="entry name" value="RESPONSE_REGULATORY"/>
    <property type="match status" value="1"/>
</dbReference>
<dbReference type="InterPro" id="IPR001633">
    <property type="entry name" value="EAL_dom"/>
</dbReference>
<evidence type="ECO:0000259" key="2">
    <source>
        <dbReference type="PROSITE" id="PS50110"/>
    </source>
</evidence>
<evidence type="ECO:0000256" key="1">
    <source>
        <dbReference type="PROSITE-ProRule" id="PRU00169"/>
    </source>
</evidence>
<organism evidence="4 5">
    <name type="scientific">Pseudomonas baltica</name>
    <dbReference type="NCBI Taxonomy" id="2762576"/>
    <lineage>
        <taxon>Bacteria</taxon>
        <taxon>Pseudomonadati</taxon>
        <taxon>Pseudomonadota</taxon>
        <taxon>Gammaproteobacteria</taxon>
        <taxon>Pseudomonadales</taxon>
        <taxon>Pseudomonadaceae</taxon>
        <taxon>Pseudomonas</taxon>
    </lineage>
</organism>
<accession>A0A7X1G9U0</accession>
<protein>
    <submittedName>
        <fullName evidence="4">EAL domain-containing protein</fullName>
    </submittedName>
</protein>
<dbReference type="CDD" id="cd01948">
    <property type="entry name" value="EAL"/>
    <property type="match status" value="1"/>
</dbReference>
<dbReference type="Pfam" id="PF00563">
    <property type="entry name" value="EAL"/>
    <property type="match status" value="1"/>
</dbReference>
<evidence type="ECO:0000259" key="3">
    <source>
        <dbReference type="PROSITE" id="PS50883"/>
    </source>
</evidence>
<dbReference type="CDD" id="cd17546">
    <property type="entry name" value="REC_hyHK_CKI1_RcsC-like"/>
    <property type="match status" value="1"/>
</dbReference>
<feature type="domain" description="EAL" evidence="3">
    <location>
        <begin position="143"/>
        <end position="396"/>
    </location>
</feature>
<sequence>MNAYRVLIVEDHPFQHEYLLNLFKEVGGFEVHAVWDGSAALQCLATHHYDLLLSDLMMPGMDGVQLIQRLAGVTRPPVLALMSVASRRMLVGAGLAARSMGLDVAGLISKPVQAPAVLRLREHLDNNSQDIGNHPLSERSQPPAHSLETVMAALHRGQIQAWFQPKKSLCDGRIVGAEALARWQHPDYGVLMPGNFMGIIEGSGLEEELLWLTLRHTLQAQQQWRLQGYEMPVSINLPTHLLDQHDLADRLHAYVVARDARPQQIVFELLETSTTRQFGDYYAGACRLRMKGFGLAQDDFGQGLSSYFNLVSTPFSELKIDRSLVHGCADSEHLATVLQSIIELCSKLGLNVVAEGVETQAELVLLRRMGCAQVQGFLISPAVAVGRFAAMLVEDGPPPALI</sequence>
<dbReference type="InterPro" id="IPR011006">
    <property type="entry name" value="CheY-like_superfamily"/>
</dbReference>
<feature type="modified residue" description="4-aspartylphosphate" evidence="1">
    <location>
        <position position="55"/>
    </location>
</feature>